<gene>
    <name evidence="2" type="ORF">EHS13_17570</name>
</gene>
<name>A0A6B8RJB8_9BACL</name>
<dbReference type="EMBL" id="CP034235">
    <property type="protein sequence ID" value="QGQ96561.1"/>
    <property type="molecule type" value="Genomic_DNA"/>
</dbReference>
<organism evidence="2 3">
    <name type="scientific">Paenibacillus psychroresistens</name>
    <dbReference type="NCBI Taxonomy" id="1778678"/>
    <lineage>
        <taxon>Bacteria</taxon>
        <taxon>Bacillati</taxon>
        <taxon>Bacillota</taxon>
        <taxon>Bacilli</taxon>
        <taxon>Bacillales</taxon>
        <taxon>Paenibacillaceae</taxon>
        <taxon>Paenibacillus</taxon>
    </lineage>
</organism>
<dbReference type="RefSeq" id="WP_155701633.1">
    <property type="nucleotide sequence ID" value="NZ_CP034235.1"/>
</dbReference>
<keyword evidence="1" id="KW-0812">Transmembrane</keyword>
<sequence>MTYILVLLLIFFGFLCLIMWGSMWYMRVLLDLIIGRKMRDLETLTATGTIPEQWSTKYTERMIRWQELGDEVRLKRVQRASRRFYLNKISKLTAYVKKTNLLQNEDSRNHTLRILQRVECDLREAN</sequence>
<accession>A0A6B8RJB8</accession>
<evidence type="ECO:0000313" key="3">
    <source>
        <dbReference type="Proteomes" id="UP000426246"/>
    </source>
</evidence>
<feature type="transmembrane region" description="Helical" evidence="1">
    <location>
        <begin position="6"/>
        <end position="30"/>
    </location>
</feature>
<dbReference type="Proteomes" id="UP000426246">
    <property type="component" value="Chromosome"/>
</dbReference>
<dbReference type="OrthoDB" id="2610130at2"/>
<protein>
    <submittedName>
        <fullName evidence="2">Uncharacterized protein</fullName>
    </submittedName>
</protein>
<reference evidence="3" key="1">
    <citation type="submission" date="2018-11" db="EMBL/GenBank/DDBJ databases">
        <title>Complete genome sequence of Paenibacillus sp. ML311-T8.</title>
        <authorList>
            <person name="Nam Y.-D."/>
            <person name="Kang J."/>
            <person name="Chung W.-H."/>
            <person name="Park Y.S."/>
        </authorList>
    </citation>
    <scope>NUCLEOTIDE SEQUENCE [LARGE SCALE GENOMIC DNA]</scope>
    <source>
        <strain evidence="3">ML311-T8</strain>
    </source>
</reference>
<proteinExistence type="predicted"/>
<dbReference type="AlphaFoldDB" id="A0A6B8RJB8"/>
<evidence type="ECO:0000313" key="2">
    <source>
        <dbReference type="EMBL" id="QGQ96561.1"/>
    </source>
</evidence>
<keyword evidence="1" id="KW-0472">Membrane</keyword>
<keyword evidence="3" id="KW-1185">Reference proteome</keyword>
<evidence type="ECO:0000256" key="1">
    <source>
        <dbReference type="SAM" id="Phobius"/>
    </source>
</evidence>
<dbReference type="KEGG" id="ppsc:EHS13_17570"/>
<keyword evidence="1" id="KW-1133">Transmembrane helix</keyword>